<dbReference type="Pfam" id="PF08590">
    <property type="entry name" value="DUF1771"/>
    <property type="match status" value="1"/>
</dbReference>
<proteinExistence type="predicted"/>
<dbReference type="InterPro" id="IPR002625">
    <property type="entry name" value="Smr_dom"/>
</dbReference>
<dbReference type="SUPFAM" id="SSF160443">
    <property type="entry name" value="SMR domain-like"/>
    <property type="match status" value="1"/>
</dbReference>
<evidence type="ECO:0000259" key="1">
    <source>
        <dbReference type="PROSITE" id="PS50828"/>
    </source>
</evidence>
<sequence>REQAIEYGMLRNRLFSKATEYYLKGDGNRAKLYSMEAKQYNRLMQQMHSEASQRIFESRSKHEAFIDLHGLHEDEAMEIVEQRLLHLKATYSGIIYIVTGTGHHSGANGLSKKQSKLKPCVYNYLKQEHYHFAETSIVGDNQGGVFAVEI</sequence>
<dbReference type="PROSITE" id="PS50828">
    <property type="entry name" value="SMR"/>
    <property type="match status" value="1"/>
</dbReference>
<dbReference type="PANTHER" id="PTHR46651">
    <property type="entry name" value="POLYADENYLATE-BINDING PROTEIN-INTERACTING PROTEIN 7"/>
    <property type="match status" value="1"/>
</dbReference>
<protein>
    <recommendedName>
        <fullName evidence="1">Smr domain-containing protein</fullName>
    </recommendedName>
</protein>
<keyword evidence="3" id="KW-1185">Reference proteome</keyword>
<reference evidence="2 3" key="1">
    <citation type="submission" date="2015-06" db="EMBL/GenBank/DDBJ databases">
        <title>Expansion of signal transduction pathways in fungi by whole-genome duplication.</title>
        <authorList>
            <consortium name="DOE Joint Genome Institute"/>
            <person name="Corrochano L.M."/>
            <person name="Kuo A."/>
            <person name="Marcet-Houben M."/>
            <person name="Polaino S."/>
            <person name="Salamov A."/>
            <person name="Villalobos J.M."/>
            <person name="Alvarez M.I."/>
            <person name="Avalos J."/>
            <person name="Benito E.P."/>
            <person name="Benoit I."/>
            <person name="Burger G."/>
            <person name="Camino L.P."/>
            <person name="Canovas D."/>
            <person name="Cerda-Olmedo E."/>
            <person name="Cheng J.-F."/>
            <person name="Dominguez A."/>
            <person name="Elias M."/>
            <person name="Eslava A.P."/>
            <person name="Glaser F."/>
            <person name="Grimwood J."/>
            <person name="Gutierrez G."/>
            <person name="Heitman J."/>
            <person name="Henrissat B."/>
            <person name="Iturriaga E.A."/>
            <person name="Lang B.F."/>
            <person name="Lavin J.L."/>
            <person name="Lee S."/>
            <person name="Li W."/>
            <person name="Lindquist E."/>
            <person name="Lopez-Garcia S."/>
            <person name="Luque E.M."/>
            <person name="Marcos A.T."/>
            <person name="Martin J."/>
            <person name="Mccluskey K."/>
            <person name="Medina H.R."/>
            <person name="Miralles-Duran A."/>
            <person name="Miyazaki A."/>
            <person name="Munoz-Torres E."/>
            <person name="Oguiza J.A."/>
            <person name="Ohm R."/>
            <person name="Olmedo M."/>
            <person name="Orejas M."/>
            <person name="Ortiz-Castellanos L."/>
            <person name="Pisabarro A.G."/>
            <person name="Rodriguez-Romero J."/>
            <person name="Ruiz-Herrera J."/>
            <person name="Ruiz-Vazquez R."/>
            <person name="Sanz C."/>
            <person name="Schackwitz W."/>
            <person name="Schmutz J."/>
            <person name="Shahriari M."/>
            <person name="Shelest E."/>
            <person name="Silva-Franco F."/>
            <person name="Soanes D."/>
            <person name="Syed K."/>
            <person name="Tagua V.G."/>
            <person name="Talbot N.J."/>
            <person name="Thon M."/>
            <person name="De Vries R.P."/>
            <person name="Wiebenga A."/>
            <person name="Yadav J.S."/>
            <person name="Braun E.L."/>
            <person name="Baker S."/>
            <person name="Garre V."/>
            <person name="Horwitz B."/>
            <person name="Torres-Martinez S."/>
            <person name="Idnurm A."/>
            <person name="Herrera-Estrella A."/>
            <person name="Gabaldon T."/>
            <person name="Grigoriev I.V."/>
        </authorList>
    </citation>
    <scope>NUCLEOTIDE SEQUENCE [LARGE SCALE GENOMIC DNA]</scope>
    <source>
        <strain evidence="2 3">CBS 277.49</strain>
    </source>
</reference>
<dbReference type="PANTHER" id="PTHR46651:SF1">
    <property type="entry name" value="SMALL MUTS RELATED FAMILY PROTEIN"/>
    <property type="match status" value="1"/>
</dbReference>
<dbReference type="InterPro" id="IPR036063">
    <property type="entry name" value="Smr_dom_sf"/>
</dbReference>
<gene>
    <name evidence="2" type="ORF">MUCCIDRAFT_43163</name>
</gene>
<dbReference type="AlphaFoldDB" id="A0A168J7K6"/>
<organism evidence="2 3">
    <name type="scientific">Mucor lusitanicus CBS 277.49</name>
    <dbReference type="NCBI Taxonomy" id="747725"/>
    <lineage>
        <taxon>Eukaryota</taxon>
        <taxon>Fungi</taxon>
        <taxon>Fungi incertae sedis</taxon>
        <taxon>Mucoromycota</taxon>
        <taxon>Mucoromycotina</taxon>
        <taxon>Mucoromycetes</taxon>
        <taxon>Mucorales</taxon>
        <taxon>Mucorineae</taxon>
        <taxon>Mucoraceae</taxon>
        <taxon>Mucor</taxon>
    </lineage>
</organism>
<evidence type="ECO:0000313" key="3">
    <source>
        <dbReference type="Proteomes" id="UP000077051"/>
    </source>
</evidence>
<dbReference type="Proteomes" id="UP000077051">
    <property type="component" value="Unassembled WGS sequence"/>
</dbReference>
<dbReference type="OrthoDB" id="3247158at2759"/>
<feature type="domain" description="Smr" evidence="1">
    <location>
        <begin position="66"/>
        <end position="150"/>
    </location>
</feature>
<dbReference type="EMBL" id="AMYB01000006">
    <property type="protein sequence ID" value="OAD00846.1"/>
    <property type="molecule type" value="Genomic_DNA"/>
</dbReference>
<dbReference type="VEuPathDB" id="FungiDB:MUCCIDRAFT_43163"/>
<feature type="non-terminal residue" evidence="2">
    <location>
        <position position="1"/>
    </location>
</feature>
<dbReference type="SMART" id="SM01162">
    <property type="entry name" value="DUF1771"/>
    <property type="match status" value="1"/>
</dbReference>
<name>A0A168J7K6_MUCCL</name>
<dbReference type="Pfam" id="PF01713">
    <property type="entry name" value="Smr"/>
    <property type="match status" value="1"/>
</dbReference>
<dbReference type="InterPro" id="IPR013899">
    <property type="entry name" value="DUF1771"/>
</dbReference>
<dbReference type="SMART" id="SM00463">
    <property type="entry name" value="SMR"/>
    <property type="match status" value="1"/>
</dbReference>
<dbReference type="InterPro" id="IPR053242">
    <property type="entry name" value="PAM2-like_domain"/>
</dbReference>
<comment type="caution">
    <text evidence="2">The sequence shown here is derived from an EMBL/GenBank/DDBJ whole genome shotgun (WGS) entry which is preliminary data.</text>
</comment>
<dbReference type="STRING" id="747725.A0A168J7K6"/>
<dbReference type="Gene3D" id="3.30.1370.110">
    <property type="match status" value="1"/>
</dbReference>
<evidence type="ECO:0000313" key="2">
    <source>
        <dbReference type="EMBL" id="OAD00846.1"/>
    </source>
</evidence>
<accession>A0A168J7K6</accession>